<comment type="subcellular location">
    <subcellularLocation>
        <location evidence="1">Mitochondrion inner membrane</location>
        <topology evidence="1">Single-pass membrane protein</topology>
    </subcellularLocation>
</comment>
<name>A0AA88J1S2_CHASR</name>
<feature type="compositionally biased region" description="Basic and acidic residues" evidence="12">
    <location>
        <begin position="50"/>
        <end position="59"/>
    </location>
</feature>
<organism evidence="13 14">
    <name type="scientific">Channa striata</name>
    <name type="common">Snakehead murrel</name>
    <name type="synonym">Ophicephalus striatus</name>
    <dbReference type="NCBI Taxonomy" id="64152"/>
    <lineage>
        <taxon>Eukaryota</taxon>
        <taxon>Metazoa</taxon>
        <taxon>Chordata</taxon>
        <taxon>Craniata</taxon>
        <taxon>Vertebrata</taxon>
        <taxon>Euteleostomi</taxon>
        <taxon>Actinopterygii</taxon>
        <taxon>Neopterygii</taxon>
        <taxon>Teleostei</taxon>
        <taxon>Neoteleostei</taxon>
        <taxon>Acanthomorphata</taxon>
        <taxon>Anabantaria</taxon>
        <taxon>Anabantiformes</taxon>
        <taxon>Channoidei</taxon>
        <taxon>Channidae</taxon>
        <taxon>Channa</taxon>
    </lineage>
</organism>
<evidence type="ECO:0000256" key="10">
    <source>
        <dbReference type="ARBA" id="ARBA00023136"/>
    </source>
</evidence>
<dbReference type="Proteomes" id="UP001187415">
    <property type="component" value="Unassembled WGS sequence"/>
</dbReference>
<keyword evidence="5" id="KW-0732">Signal</keyword>
<protein>
    <submittedName>
        <fullName evidence="13">Uncharacterized protein</fullName>
    </submittedName>
</protein>
<evidence type="ECO:0000256" key="3">
    <source>
        <dbReference type="ARBA" id="ARBA00022660"/>
    </source>
</evidence>
<feature type="region of interest" description="Disordered" evidence="12">
    <location>
        <begin position="43"/>
        <end position="69"/>
    </location>
</feature>
<evidence type="ECO:0000256" key="4">
    <source>
        <dbReference type="ARBA" id="ARBA00022692"/>
    </source>
</evidence>
<keyword evidence="8" id="KW-1133">Transmembrane helix</keyword>
<keyword evidence="4" id="KW-0812">Transmembrane</keyword>
<evidence type="ECO:0000256" key="5">
    <source>
        <dbReference type="ARBA" id="ARBA00022729"/>
    </source>
</evidence>
<keyword evidence="10" id="KW-0472">Membrane</keyword>
<evidence type="ECO:0000256" key="6">
    <source>
        <dbReference type="ARBA" id="ARBA00022792"/>
    </source>
</evidence>
<dbReference type="PANTHER" id="PTHR35268">
    <property type="entry name" value="PROTEIN CCSMST1"/>
    <property type="match status" value="1"/>
</dbReference>
<evidence type="ECO:0000256" key="8">
    <source>
        <dbReference type="ARBA" id="ARBA00022989"/>
    </source>
</evidence>
<keyword evidence="2" id="KW-0813">Transport</keyword>
<evidence type="ECO:0000313" key="13">
    <source>
        <dbReference type="EMBL" id="KAK2820237.1"/>
    </source>
</evidence>
<dbReference type="PRINTS" id="PR02042">
    <property type="entry name" value="CCSMST1"/>
</dbReference>
<keyword evidence="9" id="KW-0496">Mitochondrion</keyword>
<comment type="caution">
    <text evidence="13">The sequence shown here is derived from an EMBL/GenBank/DDBJ whole genome shotgun (WGS) entry which is preliminary data.</text>
</comment>
<evidence type="ECO:0000256" key="11">
    <source>
        <dbReference type="ARBA" id="ARBA00034713"/>
    </source>
</evidence>
<evidence type="ECO:0000256" key="1">
    <source>
        <dbReference type="ARBA" id="ARBA00004434"/>
    </source>
</evidence>
<keyword evidence="14" id="KW-1185">Reference proteome</keyword>
<evidence type="ECO:0000313" key="14">
    <source>
        <dbReference type="Proteomes" id="UP001187415"/>
    </source>
</evidence>
<reference evidence="13" key="1">
    <citation type="submission" date="2023-07" db="EMBL/GenBank/DDBJ databases">
        <title>Chromosome-level Genome Assembly of Striped Snakehead (Channa striata).</title>
        <authorList>
            <person name="Liu H."/>
        </authorList>
    </citation>
    <scope>NUCLEOTIDE SEQUENCE</scope>
    <source>
        <strain evidence="13">Gz</strain>
        <tissue evidence="13">Muscle</tissue>
    </source>
</reference>
<keyword evidence="7" id="KW-0249">Electron transport</keyword>
<dbReference type="EMBL" id="JAUPFM010000019">
    <property type="protein sequence ID" value="KAK2820237.1"/>
    <property type="molecule type" value="Genomic_DNA"/>
</dbReference>
<keyword evidence="6" id="KW-0999">Mitochondrion inner membrane</keyword>
<dbReference type="AlphaFoldDB" id="A0AA88J1S2"/>
<dbReference type="GO" id="GO:0005743">
    <property type="term" value="C:mitochondrial inner membrane"/>
    <property type="evidence" value="ECO:0007669"/>
    <property type="project" value="UniProtKB-SubCell"/>
</dbReference>
<evidence type="ECO:0000256" key="12">
    <source>
        <dbReference type="SAM" id="MobiDB-lite"/>
    </source>
</evidence>
<dbReference type="Pfam" id="PF15013">
    <property type="entry name" value="CCSMST1"/>
    <property type="match status" value="1"/>
</dbReference>
<dbReference type="PANTHER" id="PTHR35268:SF1">
    <property type="entry name" value="UBIQUINOL-CYTOCHROME-C REDUCTASE COMPLEX ASSEMBLY FACTOR 4"/>
    <property type="match status" value="1"/>
</dbReference>
<sequence>MSAAVRRVFTGVTGIFLNGAISIHKRPAAVRLNSVRPLALTCQRSAKSKKPPDDKREVNNEPIKFSTSKASHRTWKVESSMGSQFQRPWGRVLSVSLFVAAFLLWCALRGETDVDAQLEKQLYDHLPDLIADEEEEHTQNKSS</sequence>
<gene>
    <name evidence="13" type="ORF">Q5P01_023196</name>
</gene>
<dbReference type="InterPro" id="IPR023248">
    <property type="entry name" value="UQCC4_vert"/>
</dbReference>
<evidence type="ECO:0000256" key="9">
    <source>
        <dbReference type="ARBA" id="ARBA00023128"/>
    </source>
</evidence>
<accession>A0AA88J1S2</accession>
<dbReference type="InterPro" id="IPR029160">
    <property type="entry name" value="UQCC4"/>
</dbReference>
<keyword evidence="3" id="KW-0679">Respiratory chain</keyword>
<evidence type="ECO:0000256" key="7">
    <source>
        <dbReference type="ARBA" id="ARBA00022982"/>
    </source>
</evidence>
<comment type="similarity">
    <text evidence="11">Belongs to the UQCC4 family.</text>
</comment>
<evidence type="ECO:0000256" key="2">
    <source>
        <dbReference type="ARBA" id="ARBA00022448"/>
    </source>
</evidence>
<proteinExistence type="inferred from homology"/>